<dbReference type="InterPro" id="IPR001849">
    <property type="entry name" value="PH_domain"/>
</dbReference>
<dbReference type="GeneID" id="16072714"/>
<protein>
    <recommendedName>
        <fullName evidence="7">PH domain-containing protein</fullName>
    </recommendedName>
</protein>
<dbReference type="CDD" id="cd00159">
    <property type="entry name" value="RhoGAP"/>
    <property type="match status" value="1"/>
</dbReference>
<dbReference type="PROSITE" id="PS50238">
    <property type="entry name" value="RHOGAP"/>
    <property type="match status" value="1"/>
</dbReference>
<name>F2UEQ2_SALR5</name>
<dbReference type="GO" id="GO:0005802">
    <property type="term" value="C:trans-Golgi network"/>
    <property type="evidence" value="ECO:0007669"/>
    <property type="project" value="TreeGrafter"/>
</dbReference>
<evidence type="ECO:0008006" key="7">
    <source>
        <dbReference type="Google" id="ProtNLM"/>
    </source>
</evidence>
<dbReference type="InterPro" id="IPR008936">
    <property type="entry name" value="Rho_GTPase_activation_prot"/>
</dbReference>
<dbReference type="Gene3D" id="1.10.555.10">
    <property type="entry name" value="Rho GTPase activation protein"/>
    <property type="match status" value="1"/>
</dbReference>
<evidence type="ECO:0000259" key="3">
    <source>
        <dbReference type="PROSITE" id="PS50003"/>
    </source>
</evidence>
<dbReference type="InParanoid" id="F2UEQ2"/>
<dbReference type="RefSeq" id="XP_004992155.1">
    <property type="nucleotide sequence ID" value="XM_004992098.1"/>
</dbReference>
<dbReference type="GO" id="GO:0055037">
    <property type="term" value="C:recycling endosome"/>
    <property type="evidence" value="ECO:0007669"/>
    <property type="project" value="TreeGrafter"/>
</dbReference>
<dbReference type="KEGG" id="sre:PTSG_06757"/>
<dbReference type="PANTHER" id="PTHR22902">
    <property type="entry name" value="SESQUIPEDALIAN"/>
    <property type="match status" value="1"/>
</dbReference>
<dbReference type="eggNOG" id="KOG4270">
    <property type="taxonomic scope" value="Eukaryota"/>
</dbReference>
<evidence type="ECO:0000256" key="1">
    <source>
        <dbReference type="ARBA" id="ARBA00022468"/>
    </source>
</evidence>
<dbReference type="GO" id="GO:0007165">
    <property type="term" value="P:signal transduction"/>
    <property type="evidence" value="ECO:0007669"/>
    <property type="project" value="InterPro"/>
</dbReference>
<keyword evidence="6" id="KW-1185">Reference proteome</keyword>
<dbReference type="EMBL" id="GL832971">
    <property type="protein sequence ID" value="EGD75102.1"/>
    <property type="molecule type" value="Genomic_DNA"/>
</dbReference>
<keyword evidence="1" id="KW-0343">GTPase activation</keyword>
<dbReference type="GO" id="GO:0042147">
    <property type="term" value="P:retrograde transport, endosome to Golgi"/>
    <property type="evidence" value="ECO:0007669"/>
    <property type="project" value="TreeGrafter"/>
</dbReference>
<dbReference type="Pfam" id="PF00169">
    <property type="entry name" value="PH"/>
    <property type="match status" value="1"/>
</dbReference>
<evidence type="ECO:0000313" key="6">
    <source>
        <dbReference type="Proteomes" id="UP000007799"/>
    </source>
</evidence>
<evidence type="ECO:0000313" key="5">
    <source>
        <dbReference type="EMBL" id="EGD75102.1"/>
    </source>
</evidence>
<evidence type="ECO:0000256" key="2">
    <source>
        <dbReference type="ARBA" id="ARBA00022553"/>
    </source>
</evidence>
<dbReference type="OMA" id="MADEWAH"/>
<gene>
    <name evidence="5" type="ORF">PTSG_06757</name>
</gene>
<dbReference type="InterPro" id="IPR011993">
    <property type="entry name" value="PH-like_dom_sf"/>
</dbReference>
<keyword evidence="2" id="KW-0597">Phosphoprotein</keyword>
<dbReference type="GO" id="GO:0005096">
    <property type="term" value="F:GTPase activator activity"/>
    <property type="evidence" value="ECO:0007669"/>
    <property type="project" value="UniProtKB-KW"/>
</dbReference>
<dbReference type="SMART" id="SM00324">
    <property type="entry name" value="RhoGAP"/>
    <property type="match status" value="1"/>
</dbReference>
<dbReference type="SUPFAM" id="SSF50729">
    <property type="entry name" value="PH domain-like"/>
    <property type="match status" value="1"/>
</dbReference>
<dbReference type="GO" id="GO:0005769">
    <property type="term" value="C:early endosome"/>
    <property type="evidence" value="ECO:0007669"/>
    <property type="project" value="TreeGrafter"/>
</dbReference>
<evidence type="ECO:0000259" key="4">
    <source>
        <dbReference type="PROSITE" id="PS50238"/>
    </source>
</evidence>
<dbReference type="Gene3D" id="2.30.29.30">
    <property type="entry name" value="Pleckstrin-homology domain (PH domain)/Phosphotyrosine-binding domain (PTB)"/>
    <property type="match status" value="1"/>
</dbReference>
<feature type="domain" description="PH" evidence="3">
    <location>
        <begin position="68"/>
        <end position="166"/>
    </location>
</feature>
<dbReference type="InterPro" id="IPR000198">
    <property type="entry name" value="RhoGAP_dom"/>
</dbReference>
<accession>F2UEQ2</accession>
<dbReference type="SUPFAM" id="SSF48350">
    <property type="entry name" value="GTPase activation domain, GAP"/>
    <property type="match status" value="1"/>
</dbReference>
<dbReference type="GO" id="GO:0001881">
    <property type="term" value="P:receptor recycling"/>
    <property type="evidence" value="ECO:0007669"/>
    <property type="project" value="TreeGrafter"/>
</dbReference>
<dbReference type="GO" id="GO:0007032">
    <property type="term" value="P:endosome organization"/>
    <property type="evidence" value="ECO:0007669"/>
    <property type="project" value="TreeGrafter"/>
</dbReference>
<dbReference type="GO" id="GO:0005829">
    <property type="term" value="C:cytosol"/>
    <property type="evidence" value="ECO:0007669"/>
    <property type="project" value="GOC"/>
</dbReference>
<dbReference type="Pfam" id="PF00620">
    <property type="entry name" value="RhoGAP"/>
    <property type="match status" value="1"/>
</dbReference>
<dbReference type="SMART" id="SM00233">
    <property type="entry name" value="PH"/>
    <property type="match status" value="1"/>
</dbReference>
<dbReference type="PROSITE" id="PS50003">
    <property type="entry name" value="PH_DOMAIN"/>
    <property type="match status" value="1"/>
</dbReference>
<dbReference type="OrthoDB" id="2157866at2759"/>
<proteinExistence type="predicted"/>
<dbReference type="PANTHER" id="PTHR22902:SF27">
    <property type="entry name" value="PLECKSTRIN HOMOLOGY DOMAIN-CONTAINING FAMILY A MEMBER 3"/>
    <property type="match status" value="1"/>
</dbReference>
<dbReference type="Proteomes" id="UP000007799">
    <property type="component" value="Unassembled WGS sequence"/>
</dbReference>
<dbReference type="InterPro" id="IPR045188">
    <property type="entry name" value="Boi1/Boi2-like"/>
</dbReference>
<sequence length="354" mass="39818">MTKIKKDRDVASSPKTLRTMMVRSDTAQEQLSAAAQAVVAMDKKLMIPCGSKVSRRKFKGRSRSEPAQSVMEGFLMKEGGSHKSWKLRWFVLADSELVYFKSASSETPLGLLDLADYKLCRSARLKEKSCGIELVPEKPGARVYIMSAANEEERKRWVHAIDSAIPTRRPYAQRIALLRDLIHHLQEIGGTKEDIFRVSGSEQHIKRLLHNFELRRPFNVEEIVNPYTLSGLIKKILKTCAVGPLLPASAQELMQRVVENDVADDAQLHSIRAIFNSELMTMDEHKILCDLTTLFHTVLDHAALTNTTIDEIALSFGKALFPNMADEWAHQVLHLLISHSEELFPDCPCGGSNE</sequence>
<dbReference type="AlphaFoldDB" id="F2UEQ2"/>
<feature type="domain" description="Rho-GAP" evidence="4">
    <location>
        <begin position="159"/>
        <end position="344"/>
    </location>
</feature>
<organism evidence="6">
    <name type="scientific">Salpingoeca rosetta (strain ATCC 50818 / BSB-021)</name>
    <dbReference type="NCBI Taxonomy" id="946362"/>
    <lineage>
        <taxon>Eukaryota</taxon>
        <taxon>Choanoflagellata</taxon>
        <taxon>Craspedida</taxon>
        <taxon>Salpingoecidae</taxon>
        <taxon>Salpingoeca</taxon>
    </lineage>
</organism>
<dbReference type="FunFam" id="2.30.29.30:FF:000286">
    <property type="entry name" value="PH-protein kinase domain containing protein"/>
    <property type="match status" value="1"/>
</dbReference>
<reference evidence="5" key="1">
    <citation type="submission" date="2009-08" db="EMBL/GenBank/DDBJ databases">
        <title>Annotation of Salpingoeca rosetta.</title>
        <authorList>
            <consortium name="The Broad Institute Genome Sequencing Platform"/>
            <person name="Russ C."/>
            <person name="Cuomo C."/>
            <person name="Burger G."/>
            <person name="Gray M.W."/>
            <person name="Holland P.W.H."/>
            <person name="King N."/>
            <person name="Lang F.B.F."/>
            <person name="Roger A.J."/>
            <person name="Ruiz-Trillo I."/>
            <person name="Young S.K."/>
            <person name="Zeng Q."/>
            <person name="Gargeya S."/>
            <person name="Alvarado L."/>
            <person name="Berlin A."/>
            <person name="Chapman S.B."/>
            <person name="Chen Z."/>
            <person name="Freedman E."/>
            <person name="Gellesch M."/>
            <person name="Goldberg J."/>
            <person name="Griggs A."/>
            <person name="Gujja S."/>
            <person name="Heilman E."/>
            <person name="Heiman D."/>
            <person name="Howarth C."/>
            <person name="Mehta T."/>
            <person name="Neiman D."/>
            <person name="Pearson M."/>
            <person name="Roberts A."/>
            <person name="Saif S."/>
            <person name="Shea T."/>
            <person name="Shenoy N."/>
            <person name="Sisk P."/>
            <person name="Stolte C."/>
            <person name="Sykes S."/>
            <person name="White J."/>
            <person name="Yandava C."/>
            <person name="Haas B."/>
            <person name="Nusbaum C."/>
            <person name="Birren B."/>
        </authorList>
    </citation>
    <scope>NUCLEOTIDE SEQUENCE [LARGE SCALE GENOMIC DNA]</scope>
    <source>
        <strain evidence="5">ATCC 50818</strain>
    </source>
</reference>